<dbReference type="AlphaFoldDB" id="A0A1Z4JTG6"/>
<geneLocation type="plasmid" evidence="1">
    <name>plasmid2</name>
</geneLocation>
<accession>A0A1Z4JTG6</accession>
<sequence length="51" mass="5322">MIPVPLPISIIGAVAPRFGAPPLTMVSGPNPVSISVDLVRLAIFLQTGVWL</sequence>
<evidence type="ECO:0000313" key="2">
    <source>
        <dbReference type="Proteomes" id="UP000217895"/>
    </source>
</evidence>
<evidence type="ECO:0000313" key="1">
    <source>
        <dbReference type="EMBL" id="BAY59933.1"/>
    </source>
</evidence>
<dbReference type="EMBL" id="AP018205">
    <property type="protein sequence ID" value="BAY59933.1"/>
    <property type="molecule type" value="Genomic_DNA"/>
</dbReference>
<keyword evidence="1" id="KW-0614">Plasmid</keyword>
<reference evidence="1 2" key="1">
    <citation type="submission" date="2017-06" db="EMBL/GenBank/DDBJ databases">
        <title>Genome sequencing of cyanobaciteial culture collection at National Institute for Environmental Studies (NIES).</title>
        <authorList>
            <person name="Hirose Y."/>
            <person name="Shimura Y."/>
            <person name="Fujisawa T."/>
            <person name="Nakamura Y."/>
            <person name="Kawachi M."/>
        </authorList>
    </citation>
    <scope>NUCLEOTIDE SEQUENCE [LARGE SCALE GENOMIC DNA]</scope>
    <source>
        <strain evidence="1 2">NIES-2135</strain>
        <plasmid evidence="2">Plasmid Plasmid2 dna</plasmid>
    </source>
</reference>
<keyword evidence="2" id="KW-1185">Reference proteome</keyword>
<organism evidence="1 2">
    <name type="scientific">Leptolyngbya boryana NIES-2135</name>
    <dbReference type="NCBI Taxonomy" id="1973484"/>
    <lineage>
        <taxon>Bacteria</taxon>
        <taxon>Bacillati</taxon>
        <taxon>Cyanobacteriota</taxon>
        <taxon>Cyanophyceae</taxon>
        <taxon>Leptolyngbyales</taxon>
        <taxon>Leptolyngbyaceae</taxon>
        <taxon>Leptolyngbya group</taxon>
        <taxon>Leptolyngbya</taxon>
    </lineage>
</organism>
<proteinExistence type="predicted"/>
<name>A0A1Z4JTG6_LEPBY</name>
<protein>
    <submittedName>
        <fullName evidence="1">Uncharacterized protein</fullName>
    </submittedName>
</protein>
<dbReference type="Proteomes" id="UP000217895">
    <property type="component" value="Plasmid Plasmid2 dna"/>
</dbReference>
<gene>
    <name evidence="1" type="ORF">NIES2135_68100</name>
</gene>